<gene>
    <name evidence="12" type="primary">LOC115879890</name>
</gene>
<dbReference type="PANTHER" id="PTHR13100">
    <property type="entry name" value="CELL GROWTH-REGULATING NUCLEOLAR PROTEIN LYAR"/>
    <property type="match status" value="1"/>
</dbReference>
<evidence type="ECO:0000313" key="12">
    <source>
        <dbReference type="RefSeq" id="XP_030752776.1"/>
    </source>
</evidence>
<dbReference type="PROSITE" id="PS51804">
    <property type="entry name" value="ZF_C2HC_LYAR"/>
    <property type="match status" value="1"/>
</dbReference>
<dbReference type="AlphaFoldDB" id="A0A6J2XNZ0"/>
<dbReference type="GO" id="GO:0005730">
    <property type="term" value="C:nucleolus"/>
    <property type="evidence" value="ECO:0007669"/>
    <property type="project" value="TreeGrafter"/>
</dbReference>
<dbReference type="Pfam" id="PF25879">
    <property type="entry name" value="WHD_LYAR"/>
    <property type="match status" value="1"/>
</dbReference>
<sequence length="302" mass="35130">MVVFTCNHCGETLHKPSVAKHYQFQCKNYKSITCVDCFKDFLDEEYVAHTKCITEDERYAAKGAYQNGIVKKGEVKQESWLEMIKSISESEKNLRPSLKNLLNTISSYSNVPRKKVKFMNFIKSSSGGRVNINDIEEVWSLIEKYKEKNTLDKQKIADKNGNKPNDEIQSKVDNRENSNVTKKRKTPDIEKNSLKDNQEHLQKKKKKRKDEENIHNVEEINAVNVNIQDITCKNFNMKQEILEILNLKKDISLKKLQKKVLKAYVNSVGEIECQEKIVKKFNKKLSKITNIKIEDDRISLII</sequence>
<dbReference type="Pfam" id="PF08790">
    <property type="entry name" value="zf-LYAR"/>
    <property type="match status" value="1"/>
</dbReference>
<evidence type="ECO:0000256" key="4">
    <source>
        <dbReference type="ARBA" id="ARBA00022771"/>
    </source>
</evidence>
<name>A0A6J2XNZ0_SITOR</name>
<dbReference type="FunCoup" id="A0A6J2XNZ0">
    <property type="interactions" value="253"/>
</dbReference>
<evidence type="ECO:0000256" key="5">
    <source>
        <dbReference type="ARBA" id="ARBA00022833"/>
    </source>
</evidence>
<keyword evidence="3" id="KW-0677">Repeat</keyword>
<dbReference type="InterPro" id="IPR039999">
    <property type="entry name" value="LYAR"/>
</dbReference>
<keyword evidence="11" id="KW-1185">Reference proteome</keyword>
<keyword evidence="4 7" id="KW-0863">Zinc-finger</keyword>
<keyword evidence="6" id="KW-0539">Nucleus</keyword>
<feature type="domain" description="Cell growth-regulating nucleolar protein-like winged helix" evidence="10">
    <location>
        <begin position="233"/>
        <end position="301"/>
    </location>
</feature>
<dbReference type="GO" id="GO:0008270">
    <property type="term" value="F:zinc ion binding"/>
    <property type="evidence" value="ECO:0007669"/>
    <property type="project" value="UniProtKB-KW"/>
</dbReference>
<keyword evidence="5" id="KW-0862">Zinc</keyword>
<reference evidence="12" key="1">
    <citation type="submission" date="2025-08" db="UniProtKB">
        <authorList>
            <consortium name="RefSeq"/>
        </authorList>
    </citation>
    <scope>IDENTIFICATION</scope>
    <source>
        <tissue evidence="12">Gonads</tissue>
    </source>
</reference>
<dbReference type="SUPFAM" id="SSF57667">
    <property type="entry name" value="beta-beta-alpha zinc fingers"/>
    <property type="match status" value="2"/>
</dbReference>
<protein>
    <submittedName>
        <fullName evidence="12">Cell growth-regulating nucleolar protein</fullName>
    </submittedName>
</protein>
<dbReference type="PANTHER" id="PTHR13100:SF10">
    <property type="entry name" value="CELL GROWTH-REGULATING NUCLEOLAR PROTEIN"/>
    <property type="match status" value="1"/>
</dbReference>
<evidence type="ECO:0000256" key="2">
    <source>
        <dbReference type="ARBA" id="ARBA00022723"/>
    </source>
</evidence>
<dbReference type="Gene3D" id="3.30.1490.490">
    <property type="match status" value="1"/>
</dbReference>
<dbReference type="KEGG" id="soy:115879890"/>
<feature type="compositionally biased region" description="Basic and acidic residues" evidence="8">
    <location>
        <begin position="186"/>
        <end position="201"/>
    </location>
</feature>
<dbReference type="Proteomes" id="UP000504635">
    <property type="component" value="Unplaced"/>
</dbReference>
<evidence type="ECO:0000256" key="7">
    <source>
        <dbReference type="PROSITE-ProRule" id="PRU01145"/>
    </source>
</evidence>
<evidence type="ECO:0000256" key="3">
    <source>
        <dbReference type="ARBA" id="ARBA00022737"/>
    </source>
</evidence>
<dbReference type="InterPro" id="IPR036236">
    <property type="entry name" value="Znf_C2H2_sf"/>
</dbReference>
<evidence type="ECO:0000256" key="1">
    <source>
        <dbReference type="ARBA" id="ARBA00004123"/>
    </source>
</evidence>
<dbReference type="GO" id="GO:0003677">
    <property type="term" value="F:DNA binding"/>
    <property type="evidence" value="ECO:0007669"/>
    <property type="project" value="InterPro"/>
</dbReference>
<dbReference type="InParanoid" id="A0A6J2XNZ0"/>
<dbReference type="OrthoDB" id="21474at2759"/>
<comment type="subcellular location">
    <subcellularLocation>
        <location evidence="1">Nucleus</location>
    </subcellularLocation>
</comment>
<keyword evidence="2" id="KW-0479">Metal-binding</keyword>
<accession>A0A6J2XNZ0</accession>
<feature type="compositionally biased region" description="Basic and acidic residues" evidence="8">
    <location>
        <begin position="153"/>
        <end position="176"/>
    </location>
</feature>
<evidence type="ECO:0000256" key="6">
    <source>
        <dbReference type="ARBA" id="ARBA00023242"/>
    </source>
</evidence>
<dbReference type="RefSeq" id="XP_030752776.1">
    <property type="nucleotide sequence ID" value="XM_030896916.1"/>
</dbReference>
<dbReference type="GO" id="GO:0000122">
    <property type="term" value="P:negative regulation of transcription by RNA polymerase II"/>
    <property type="evidence" value="ECO:0007669"/>
    <property type="project" value="TreeGrafter"/>
</dbReference>
<dbReference type="InterPro" id="IPR058719">
    <property type="entry name" value="WHD_LYAR"/>
</dbReference>
<evidence type="ECO:0000259" key="9">
    <source>
        <dbReference type="Pfam" id="PF08790"/>
    </source>
</evidence>
<feature type="region of interest" description="Disordered" evidence="8">
    <location>
        <begin position="153"/>
        <end position="213"/>
    </location>
</feature>
<organism evidence="11 12">
    <name type="scientific">Sitophilus oryzae</name>
    <name type="common">Rice weevil</name>
    <name type="synonym">Curculio oryzae</name>
    <dbReference type="NCBI Taxonomy" id="7048"/>
    <lineage>
        <taxon>Eukaryota</taxon>
        <taxon>Metazoa</taxon>
        <taxon>Ecdysozoa</taxon>
        <taxon>Arthropoda</taxon>
        <taxon>Hexapoda</taxon>
        <taxon>Insecta</taxon>
        <taxon>Pterygota</taxon>
        <taxon>Neoptera</taxon>
        <taxon>Endopterygota</taxon>
        <taxon>Coleoptera</taxon>
        <taxon>Polyphaga</taxon>
        <taxon>Cucujiformia</taxon>
        <taxon>Curculionidae</taxon>
        <taxon>Dryophthorinae</taxon>
        <taxon>Sitophilus</taxon>
    </lineage>
</organism>
<dbReference type="GO" id="GO:0006364">
    <property type="term" value="P:rRNA processing"/>
    <property type="evidence" value="ECO:0007669"/>
    <property type="project" value="TreeGrafter"/>
</dbReference>
<dbReference type="GeneID" id="115879890"/>
<evidence type="ECO:0000313" key="11">
    <source>
        <dbReference type="Proteomes" id="UP000504635"/>
    </source>
</evidence>
<proteinExistence type="predicted"/>
<dbReference type="FunFam" id="3.30.1490.490:FF:000001">
    <property type="entry name" value="cell growth-regulating nucleolar protein-like"/>
    <property type="match status" value="1"/>
</dbReference>
<dbReference type="InterPro" id="IPR014898">
    <property type="entry name" value="Znf_C2H2_LYAR"/>
</dbReference>
<evidence type="ECO:0000259" key="10">
    <source>
        <dbReference type="Pfam" id="PF25879"/>
    </source>
</evidence>
<evidence type="ECO:0000256" key="8">
    <source>
        <dbReference type="SAM" id="MobiDB-lite"/>
    </source>
</evidence>
<feature type="domain" description="Zinc finger C2H2 LYAR-type" evidence="9">
    <location>
        <begin position="33"/>
        <end position="59"/>
    </location>
</feature>